<name>A0A820VKA6_9BILA</name>
<dbReference type="Proteomes" id="UP000663833">
    <property type="component" value="Unassembled WGS sequence"/>
</dbReference>
<proteinExistence type="predicted"/>
<sequence>MIAIETTNTEETTEVTDTEGTIGTNYTEGIIGTTYTEGVIGTTDTKGTIKNTEKEVITETTNTEETTEVTDTEGTIGTTDTKRTIKNTEKDEITETTNTEETTGTTDTEGTTEPTVITVTGETSRLTAVSTETSRLTAVSAETTEAETSTVTNGTTVAIAVSTASTNIPVATTISYTSTATPTASTSTAAPTASTSTATRTASTSTATPTASTSTILTTTSYEKPPETNNNNDLQQENLRLKLGLGTGLGLGVLATTSLAVGLYIHYNRGVSGEQKNNIGKNNNSQISPKNPPVFPSPVPSSLSAISFISIDELTKLEKSDPVQSAPIVPCIITDQTSSRSDETFIEVYIEEDQVIPIDDIDGETHRILNSMASNVNDHMKSDFGKKRYRRMNSKSPTIQSTTPASTKRKLFNSKLSNYLIISYNHILSKALAHGFTFSGFKNILHY</sequence>
<dbReference type="EMBL" id="CAJNYD010004171">
    <property type="protein sequence ID" value="CAF3577139.1"/>
    <property type="molecule type" value="Genomic_DNA"/>
</dbReference>
<evidence type="ECO:0000313" key="2">
    <source>
        <dbReference type="EMBL" id="CAF3577139.1"/>
    </source>
</evidence>
<organism evidence="3 4">
    <name type="scientific">Rotaria socialis</name>
    <dbReference type="NCBI Taxonomy" id="392032"/>
    <lineage>
        <taxon>Eukaryota</taxon>
        <taxon>Metazoa</taxon>
        <taxon>Spiralia</taxon>
        <taxon>Gnathifera</taxon>
        <taxon>Rotifera</taxon>
        <taxon>Eurotatoria</taxon>
        <taxon>Bdelloidea</taxon>
        <taxon>Philodinida</taxon>
        <taxon>Philodinidae</taxon>
        <taxon>Rotaria</taxon>
    </lineage>
</organism>
<feature type="compositionally biased region" description="Low complexity" evidence="1">
    <location>
        <begin position="1"/>
        <end position="10"/>
    </location>
</feature>
<dbReference type="EMBL" id="CAJOBO010003720">
    <property type="protein sequence ID" value="CAF4501427.1"/>
    <property type="molecule type" value="Genomic_DNA"/>
</dbReference>
<feature type="region of interest" description="Disordered" evidence="1">
    <location>
        <begin position="58"/>
        <end position="112"/>
    </location>
</feature>
<gene>
    <name evidence="3" type="ORF">HFQ381_LOCUS27797</name>
    <name evidence="2" type="ORF">LUA448_LOCUS29256</name>
</gene>
<reference evidence="3" key="1">
    <citation type="submission" date="2021-02" db="EMBL/GenBank/DDBJ databases">
        <authorList>
            <person name="Nowell W R."/>
        </authorList>
    </citation>
    <scope>NUCLEOTIDE SEQUENCE</scope>
</reference>
<dbReference type="Proteomes" id="UP000663851">
    <property type="component" value="Unassembled WGS sequence"/>
</dbReference>
<evidence type="ECO:0000313" key="4">
    <source>
        <dbReference type="Proteomes" id="UP000663851"/>
    </source>
</evidence>
<accession>A0A820VKA6</accession>
<feature type="region of interest" description="Disordered" evidence="1">
    <location>
        <begin position="178"/>
        <end position="233"/>
    </location>
</feature>
<protein>
    <submittedName>
        <fullName evidence="3">Uncharacterized protein</fullName>
    </submittedName>
</protein>
<evidence type="ECO:0000256" key="1">
    <source>
        <dbReference type="SAM" id="MobiDB-lite"/>
    </source>
</evidence>
<dbReference type="AlphaFoldDB" id="A0A820VKA6"/>
<feature type="compositionally biased region" description="Low complexity" evidence="1">
    <location>
        <begin position="95"/>
        <end position="112"/>
    </location>
</feature>
<comment type="caution">
    <text evidence="3">The sequence shown here is derived from an EMBL/GenBank/DDBJ whole genome shotgun (WGS) entry which is preliminary data.</text>
</comment>
<feature type="compositionally biased region" description="Basic and acidic residues" evidence="1">
    <location>
        <begin position="80"/>
        <end position="93"/>
    </location>
</feature>
<evidence type="ECO:0000313" key="3">
    <source>
        <dbReference type="EMBL" id="CAF4501427.1"/>
    </source>
</evidence>
<feature type="region of interest" description="Disordered" evidence="1">
    <location>
        <begin position="1"/>
        <end position="24"/>
    </location>
</feature>
<feature type="compositionally biased region" description="Low complexity" evidence="1">
    <location>
        <begin position="178"/>
        <end position="221"/>
    </location>
</feature>